<keyword evidence="8" id="KW-1185">Reference proteome</keyword>
<evidence type="ECO:0000259" key="6">
    <source>
        <dbReference type="Pfam" id="PF10006"/>
    </source>
</evidence>
<evidence type="ECO:0000256" key="2">
    <source>
        <dbReference type="ARBA" id="ARBA00022490"/>
    </source>
</evidence>
<dbReference type="InterPro" id="IPR012312">
    <property type="entry name" value="Hemerythrin-like"/>
</dbReference>
<dbReference type="InterPro" id="IPR019903">
    <property type="entry name" value="RIC_family"/>
</dbReference>
<dbReference type="OrthoDB" id="9797132at2"/>
<evidence type="ECO:0000256" key="4">
    <source>
        <dbReference type="ARBA" id="ARBA00023004"/>
    </source>
</evidence>
<dbReference type="AlphaFoldDB" id="A0A1I5TUR2"/>
<dbReference type="RefSeq" id="WP_090656042.1">
    <property type="nucleotide sequence ID" value="NZ_FOXQ01000002.1"/>
</dbReference>
<dbReference type="InterPro" id="IPR018720">
    <property type="entry name" value="DUF2249"/>
</dbReference>
<dbReference type="GO" id="GO:0046872">
    <property type="term" value="F:metal ion binding"/>
    <property type="evidence" value="ECO:0007669"/>
    <property type="project" value="UniProtKB-KW"/>
</dbReference>
<keyword evidence="3" id="KW-0479">Metal-binding</keyword>
<evidence type="ECO:0000313" key="7">
    <source>
        <dbReference type="EMBL" id="SFP86046.1"/>
    </source>
</evidence>
<sequence>MVTAEILDVTRIEPKLKHPTIFKHFDELEAGESFIIDNDHDPKPLYYQLLGERGNIFKWEYLQQGPLRWQVKIAKNKNEEQENAVSVSEKDLRKATVFKAKGIDYSCNTGKASEKISEGEKKHIALPGIDKLQLNFLSDYITNTYHAYIKSNAEVITGLAEKVAERHGSQYPQLNRLAQSIPYFFKSLQVHIDKEDNAVLPAIKQIASAENSSVEDEITDLDIVKQSLLLLQKEHVIITEDLEYFRRLTNNYTLPDGACNSFTYFYQKLEELHSTLVHCMHVEEDMLFPKVSALEAEAAEV</sequence>
<name>A0A1I5TUR2_9BACT</name>
<keyword evidence="2" id="KW-0963">Cytoplasm</keyword>
<dbReference type="Pfam" id="PF10006">
    <property type="entry name" value="DUF2249"/>
    <property type="match status" value="1"/>
</dbReference>
<reference evidence="7 8" key="1">
    <citation type="submission" date="2016-10" db="EMBL/GenBank/DDBJ databases">
        <authorList>
            <person name="de Groot N.N."/>
        </authorList>
    </citation>
    <scope>NUCLEOTIDE SEQUENCE [LARGE SCALE GENOMIC DNA]</scope>
    <source>
        <strain evidence="7 8">DSM 28286</strain>
    </source>
</reference>
<dbReference type="GO" id="GO:0005737">
    <property type="term" value="C:cytoplasm"/>
    <property type="evidence" value="ECO:0007669"/>
    <property type="project" value="UniProtKB-SubCell"/>
</dbReference>
<dbReference type="Pfam" id="PF01814">
    <property type="entry name" value="Hemerythrin"/>
    <property type="match status" value="1"/>
</dbReference>
<proteinExistence type="predicted"/>
<feature type="domain" description="DUF2249" evidence="6">
    <location>
        <begin position="7"/>
        <end position="75"/>
    </location>
</feature>
<evidence type="ECO:0000259" key="5">
    <source>
        <dbReference type="Pfam" id="PF01814"/>
    </source>
</evidence>
<dbReference type="PANTHER" id="PTHR36438:SF1">
    <property type="entry name" value="IRON-SULFUR CLUSTER REPAIR PROTEIN YTFE"/>
    <property type="match status" value="1"/>
</dbReference>
<protein>
    <submittedName>
        <fullName evidence="7">Regulator of cell morphogenesis and NO signaling</fullName>
    </submittedName>
</protein>
<keyword evidence="4" id="KW-0408">Iron</keyword>
<organism evidence="7 8">
    <name type="scientific">Parafilimonas terrae</name>
    <dbReference type="NCBI Taxonomy" id="1465490"/>
    <lineage>
        <taxon>Bacteria</taxon>
        <taxon>Pseudomonadati</taxon>
        <taxon>Bacteroidota</taxon>
        <taxon>Chitinophagia</taxon>
        <taxon>Chitinophagales</taxon>
        <taxon>Chitinophagaceae</taxon>
        <taxon>Parafilimonas</taxon>
    </lineage>
</organism>
<accession>A0A1I5TUR2</accession>
<gene>
    <name evidence="7" type="ORF">SAMN05444277_102283</name>
</gene>
<dbReference type="Gene3D" id="1.20.120.520">
    <property type="entry name" value="nmb1532 protein domain like"/>
    <property type="match status" value="1"/>
</dbReference>
<dbReference type="STRING" id="1465490.SAMN05444277_102283"/>
<dbReference type="EMBL" id="FOXQ01000002">
    <property type="protein sequence ID" value="SFP86046.1"/>
    <property type="molecule type" value="Genomic_DNA"/>
</dbReference>
<evidence type="ECO:0000256" key="3">
    <source>
        <dbReference type="ARBA" id="ARBA00022723"/>
    </source>
</evidence>
<comment type="subcellular location">
    <subcellularLocation>
        <location evidence="1">Cytoplasm</location>
    </subcellularLocation>
</comment>
<evidence type="ECO:0000313" key="8">
    <source>
        <dbReference type="Proteomes" id="UP000199031"/>
    </source>
</evidence>
<feature type="domain" description="Hemerythrin-like" evidence="5">
    <location>
        <begin position="144"/>
        <end position="291"/>
    </location>
</feature>
<evidence type="ECO:0000256" key="1">
    <source>
        <dbReference type="ARBA" id="ARBA00004496"/>
    </source>
</evidence>
<dbReference type="PANTHER" id="PTHR36438">
    <property type="entry name" value="IRON-SULFUR CLUSTER REPAIR PROTEIN YTFE"/>
    <property type="match status" value="1"/>
</dbReference>
<dbReference type="Proteomes" id="UP000199031">
    <property type="component" value="Unassembled WGS sequence"/>
</dbReference>